<dbReference type="EMBL" id="CP054143">
    <property type="protein sequence ID" value="QKJ67201.1"/>
    <property type="molecule type" value="Genomic_DNA"/>
</dbReference>
<evidence type="ECO:0000313" key="10">
    <source>
        <dbReference type="EMBL" id="QKJ67201.1"/>
    </source>
</evidence>
<feature type="transmembrane region" description="Helical" evidence="8">
    <location>
        <begin position="174"/>
        <end position="193"/>
    </location>
</feature>
<feature type="transmembrane region" description="Helical" evidence="8">
    <location>
        <begin position="234"/>
        <end position="256"/>
    </location>
</feature>
<feature type="transmembrane region" description="Helical" evidence="8">
    <location>
        <begin position="123"/>
        <end position="140"/>
    </location>
</feature>
<dbReference type="InterPro" id="IPR000620">
    <property type="entry name" value="EamA_dom"/>
</dbReference>
<evidence type="ECO:0000256" key="6">
    <source>
        <dbReference type="ARBA" id="ARBA00022989"/>
    </source>
</evidence>
<keyword evidence="6 8" id="KW-1133">Transmembrane helix</keyword>
<feature type="transmembrane region" description="Helical" evidence="8">
    <location>
        <begin position="98"/>
        <end position="116"/>
    </location>
</feature>
<dbReference type="KEGG" id="dee:HQN60_11080"/>
<comment type="subcellular location">
    <subcellularLocation>
        <location evidence="1">Cell membrane</location>
        <topology evidence="1">Multi-pass membrane protein</topology>
    </subcellularLocation>
</comment>
<evidence type="ECO:0000256" key="4">
    <source>
        <dbReference type="ARBA" id="ARBA00022475"/>
    </source>
</evidence>
<sequence length="291" mass="32000">MQLGIIYTLLAFLIWGLFPLYFKALHGIAPEEIVLHRFIWSLVFLSAVLLIKQRWAWLKPALKQPKLIGVFVLSAVLLASNWYTYIWAVNTGRVVDASLGYFINPLINVLLGVIFLHERLRPAQWLAIAIAATGVAWLTWQAGHLPWIALILACTFALYGLLRKTAQLGALEGLSLETLVLFPIALAAMLYLLSTGQSDFVHAPISTQALVLLAGPITAIPLLLFAAGARKIPLSLVGILQYTGPTLQLLIGVFVFHEAFGAARAIGFGLIWLALAVYAMDGWRSYRANSK</sequence>
<accession>A0A6M8SRB1</accession>
<dbReference type="InterPro" id="IPR004626">
    <property type="entry name" value="RarD"/>
</dbReference>
<evidence type="ECO:0000256" key="8">
    <source>
        <dbReference type="SAM" id="Phobius"/>
    </source>
</evidence>
<evidence type="ECO:0000256" key="5">
    <source>
        <dbReference type="ARBA" id="ARBA00022692"/>
    </source>
</evidence>
<dbReference type="NCBIfam" id="TIGR00688">
    <property type="entry name" value="rarD"/>
    <property type="match status" value="1"/>
</dbReference>
<feature type="transmembrane region" description="Helical" evidence="8">
    <location>
        <begin position="205"/>
        <end position="227"/>
    </location>
</feature>
<dbReference type="AlphaFoldDB" id="A0A6M8SRB1"/>
<proteinExistence type="inferred from homology"/>
<evidence type="ECO:0000313" key="11">
    <source>
        <dbReference type="Proteomes" id="UP000504844"/>
    </source>
</evidence>
<keyword evidence="5 8" id="KW-0812">Transmembrane</keyword>
<organism evidence="10 11">
    <name type="scientific">Deefgea piscis</name>
    <dbReference type="NCBI Taxonomy" id="2739061"/>
    <lineage>
        <taxon>Bacteria</taxon>
        <taxon>Pseudomonadati</taxon>
        <taxon>Pseudomonadota</taxon>
        <taxon>Betaproteobacteria</taxon>
        <taxon>Neisseriales</taxon>
        <taxon>Chitinibacteraceae</taxon>
        <taxon>Deefgea</taxon>
    </lineage>
</organism>
<feature type="domain" description="EamA" evidence="9">
    <location>
        <begin position="3"/>
        <end position="139"/>
    </location>
</feature>
<dbReference type="InterPro" id="IPR037185">
    <property type="entry name" value="EmrE-like"/>
</dbReference>
<name>A0A6M8SRB1_9NEIS</name>
<feature type="transmembrane region" description="Helical" evidence="8">
    <location>
        <begin position="5"/>
        <end position="22"/>
    </location>
</feature>
<feature type="transmembrane region" description="Helical" evidence="8">
    <location>
        <begin position="67"/>
        <end position="86"/>
    </location>
</feature>
<feature type="transmembrane region" description="Helical" evidence="8">
    <location>
        <begin position="34"/>
        <end position="55"/>
    </location>
</feature>
<keyword evidence="3" id="KW-0813">Transport</keyword>
<evidence type="ECO:0000256" key="2">
    <source>
        <dbReference type="ARBA" id="ARBA00007362"/>
    </source>
</evidence>
<dbReference type="PANTHER" id="PTHR22911">
    <property type="entry name" value="ACYL-MALONYL CONDENSING ENZYME-RELATED"/>
    <property type="match status" value="1"/>
</dbReference>
<dbReference type="PANTHER" id="PTHR22911:SF137">
    <property type="entry name" value="SOLUTE CARRIER FAMILY 35 MEMBER G2-RELATED"/>
    <property type="match status" value="1"/>
</dbReference>
<feature type="transmembrane region" description="Helical" evidence="8">
    <location>
        <begin position="262"/>
        <end position="280"/>
    </location>
</feature>
<dbReference type="RefSeq" id="WP_173533704.1">
    <property type="nucleotide sequence ID" value="NZ_CP054143.1"/>
</dbReference>
<evidence type="ECO:0000256" key="3">
    <source>
        <dbReference type="ARBA" id="ARBA00022448"/>
    </source>
</evidence>
<feature type="transmembrane region" description="Helical" evidence="8">
    <location>
        <begin position="146"/>
        <end position="162"/>
    </location>
</feature>
<dbReference type="Pfam" id="PF00892">
    <property type="entry name" value="EamA"/>
    <property type="match status" value="1"/>
</dbReference>
<reference evidence="10 11" key="1">
    <citation type="submission" date="2020-05" db="EMBL/GenBank/DDBJ databases">
        <title>Complete genome sequence of Deefgea sp. D17.</title>
        <authorList>
            <person name="Bae J.-W."/>
            <person name="Han J.E."/>
        </authorList>
    </citation>
    <scope>NUCLEOTIDE SEQUENCE [LARGE SCALE GENOMIC DNA]</scope>
    <source>
        <strain evidence="10 11">D17</strain>
    </source>
</reference>
<keyword evidence="7 8" id="KW-0472">Membrane</keyword>
<keyword evidence="11" id="KW-1185">Reference proteome</keyword>
<evidence type="ECO:0000259" key="9">
    <source>
        <dbReference type="Pfam" id="PF00892"/>
    </source>
</evidence>
<evidence type="ECO:0000256" key="1">
    <source>
        <dbReference type="ARBA" id="ARBA00004651"/>
    </source>
</evidence>
<dbReference type="Proteomes" id="UP000504844">
    <property type="component" value="Chromosome"/>
</dbReference>
<dbReference type="GO" id="GO:0005886">
    <property type="term" value="C:plasma membrane"/>
    <property type="evidence" value="ECO:0007669"/>
    <property type="project" value="UniProtKB-SubCell"/>
</dbReference>
<keyword evidence="4" id="KW-1003">Cell membrane</keyword>
<protein>
    <submittedName>
        <fullName evidence="10">EamA family transporter RarD</fullName>
    </submittedName>
</protein>
<dbReference type="SUPFAM" id="SSF103481">
    <property type="entry name" value="Multidrug resistance efflux transporter EmrE"/>
    <property type="match status" value="2"/>
</dbReference>
<evidence type="ECO:0000256" key="7">
    <source>
        <dbReference type="ARBA" id="ARBA00023136"/>
    </source>
</evidence>
<comment type="similarity">
    <text evidence="2">Belongs to the EamA transporter family.</text>
</comment>
<gene>
    <name evidence="10" type="primary">rarD</name>
    <name evidence="10" type="ORF">HQN60_11080</name>
</gene>